<dbReference type="Pfam" id="PF13007">
    <property type="entry name" value="LZ_Tnp_IS66"/>
    <property type="match status" value="1"/>
</dbReference>
<feature type="region of interest" description="Disordered" evidence="1">
    <location>
        <begin position="53"/>
        <end position="98"/>
    </location>
</feature>
<dbReference type="InterPro" id="IPR024463">
    <property type="entry name" value="Transposase_TnpC_homeodom"/>
</dbReference>
<accession>A0AAP8J008</accession>
<dbReference type="RefSeq" id="WP_049171395.1">
    <property type="nucleotide sequence ID" value="NZ_CP017063.1"/>
</dbReference>
<organism evidence="4 5">
    <name type="scientific">Lacticaseibacillus rhamnosus</name>
    <name type="common">Lactobacillus rhamnosus</name>
    <dbReference type="NCBI Taxonomy" id="47715"/>
    <lineage>
        <taxon>Bacteria</taxon>
        <taxon>Bacillati</taxon>
        <taxon>Bacillota</taxon>
        <taxon>Bacilli</taxon>
        <taxon>Lactobacillales</taxon>
        <taxon>Lactobacillaceae</taxon>
        <taxon>Lacticaseibacillus</taxon>
    </lineage>
</organism>
<dbReference type="InterPro" id="IPR004291">
    <property type="entry name" value="Transposase_IS66_central"/>
</dbReference>
<sequence length="499" mass="57858">MPAEAAITQAQFDYLKQENELLREQVAFLMRRLYGTKRESLTDGQLDLFEKNKAFTAPEPTEPEAADNKPTKRKKRKGKKAGQLAPLPQVPVHHELTDAERQCPNCTAEMREIGVTVTSREPVRIPAHEVHVHYQHAYECRQCSDQLDHSVIKKVPIPRPFITNSFASPSVLTQMMIEKFRKKVPVYRQEKDWKDVGLPLTRQQITNWHILACDYGLGDLYELMHQELLKQTIVHADETSYHVLESEKVKTYYWVFASGHCEDKPIILYEHADSRATEVPKHFLTGYRHYLQTDGYQVYEKLDQVTRVGCLAHIRRKFFEAMGKQSTTKSTAKTGVDYCGRMFTMERKWRLLTPEQRYEKRQGQLKTEMTKFFTWCENIHTLPQSKLGRTIEYALGQREALENVLLDGRLEISNNRVERAVKELVIGRKNWLFSMSFKGARSNGIILSVMRSAEANGLDCRKYLEYLFTELPNLPVPGDAEALQDYLPWSPKVKVNCSR</sequence>
<protein>
    <submittedName>
        <fullName evidence="4">IS66 family transposase</fullName>
    </submittedName>
</protein>
<gene>
    <name evidence="4" type="ORF">CYJ91_08630</name>
</gene>
<name>A0AAP8J008_LACRH</name>
<feature type="domain" description="Transposase IS66 central" evidence="2">
    <location>
        <begin position="165"/>
        <end position="441"/>
    </location>
</feature>
<comment type="caution">
    <text evidence="4">The sequence shown here is derived from an EMBL/GenBank/DDBJ whole genome shotgun (WGS) entry which is preliminary data.</text>
</comment>
<feature type="compositionally biased region" description="Basic residues" evidence="1">
    <location>
        <begin position="71"/>
        <end position="80"/>
    </location>
</feature>
<evidence type="ECO:0000259" key="2">
    <source>
        <dbReference type="Pfam" id="PF03050"/>
    </source>
</evidence>
<dbReference type="PANTHER" id="PTHR33678">
    <property type="entry name" value="BLL1576 PROTEIN"/>
    <property type="match status" value="1"/>
</dbReference>
<reference evidence="4 5" key="1">
    <citation type="submission" date="2017-12" db="EMBL/GenBank/DDBJ databases">
        <title>Phylogenetic diversity of female urinary microbiome.</title>
        <authorList>
            <person name="Thomas-White K."/>
            <person name="Wolfe A.J."/>
        </authorList>
    </citation>
    <scope>NUCLEOTIDE SEQUENCE [LARGE SCALE GENOMIC DNA]</scope>
    <source>
        <strain evidence="4 5">UMB0004</strain>
    </source>
</reference>
<dbReference type="Pfam" id="PF03050">
    <property type="entry name" value="DDE_Tnp_IS66"/>
    <property type="match status" value="1"/>
</dbReference>
<feature type="domain" description="Transposase TnpC homeodomain" evidence="3">
    <location>
        <begin position="22"/>
        <end position="90"/>
    </location>
</feature>
<proteinExistence type="predicted"/>
<dbReference type="AlphaFoldDB" id="A0AAP8J008"/>
<evidence type="ECO:0000313" key="5">
    <source>
        <dbReference type="Proteomes" id="UP000234212"/>
    </source>
</evidence>
<evidence type="ECO:0000313" key="4">
    <source>
        <dbReference type="EMBL" id="PLA56886.1"/>
    </source>
</evidence>
<evidence type="ECO:0000256" key="1">
    <source>
        <dbReference type="SAM" id="MobiDB-lite"/>
    </source>
</evidence>
<dbReference type="EMBL" id="PKJX01000003">
    <property type="protein sequence ID" value="PLA56886.1"/>
    <property type="molecule type" value="Genomic_DNA"/>
</dbReference>
<evidence type="ECO:0000259" key="3">
    <source>
        <dbReference type="Pfam" id="PF13007"/>
    </source>
</evidence>
<dbReference type="Proteomes" id="UP000234212">
    <property type="component" value="Unassembled WGS sequence"/>
</dbReference>
<dbReference type="NCBIfam" id="NF033517">
    <property type="entry name" value="transpos_IS66"/>
    <property type="match status" value="1"/>
</dbReference>
<dbReference type="InterPro" id="IPR052344">
    <property type="entry name" value="Transposase-related"/>
</dbReference>